<dbReference type="EMBL" id="AYLP01000080">
    <property type="protein sequence ID" value="ESS64756.1"/>
    <property type="molecule type" value="Genomic_DNA"/>
</dbReference>
<proteinExistence type="predicted"/>
<accession>V5DBD4</accession>
<feature type="transmembrane region" description="Helical" evidence="1">
    <location>
        <begin position="6"/>
        <end position="29"/>
    </location>
</feature>
<keyword evidence="1" id="KW-1133">Transmembrane helix</keyword>
<evidence type="ECO:0000256" key="1">
    <source>
        <dbReference type="SAM" id="Phobius"/>
    </source>
</evidence>
<evidence type="ECO:0000313" key="2">
    <source>
        <dbReference type="EMBL" id="ESS64756.1"/>
    </source>
</evidence>
<keyword evidence="1" id="KW-0472">Membrane</keyword>
<feature type="transmembrane region" description="Helical" evidence="1">
    <location>
        <begin position="78"/>
        <end position="111"/>
    </location>
</feature>
<organism evidence="2 3">
    <name type="scientific">Trypanosoma cruzi Dm28c</name>
    <dbReference type="NCBI Taxonomy" id="1416333"/>
    <lineage>
        <taxon>Eukaryota</taxon>
        <taxon>Discoba</taxon>
        <taxon>Euglenozoa</taxon>
        <taxon>Kinetoplastea</taxon>
        <taxon>Metakinetoplastina</taxon>
        <taxon>Trypanosomatida</taxon>
        <taxon>Trypanosomatidae</taxon>
        <taxon>Trypanosoma</taxon>
        <taxon>Schizotrypanum</taxon>
    </lineage>
</organism>
<reference evidence="2 3" key="1">
    <citation type="journal article" date="2014" name="Genome Announc.">
        <title>Trypanosoma cruzi Clone Dm28c Draft Genome Sequence.</title>
        <authorList>
            <person name="Grisard E.C."/>
            <person name="Teixeira S.M."/>
            <person name="de Almeida L.G."/>
            <person name="Stoco P.H."/>
            <person name="Gerber A.L."/>
            <person name="Talavera-Lopez C."/>
            <person name="Lima O.C."/>
            <person name="Andersson B."/>
            <person name="de Vasconcelos A.T."/>
        </authorList>
    </citation>
    <scope>NUCLEOTIDE SEQUENCE [LARGE SCALE GENOMIC DNA]</scope>
    <source>
        <strain evidence="2 3">Dm28c</strain>
    </source>
</reference>
<protein>
    <submittedName>
        <fullName evidence="2">Uncharacterized protein</fullName>
    </submittedName>
</protein>
<dbReference type="VEuPathDB" id="TriTrypDB:TCDM_07026"/>
<evidence type="ECO:0000313" key="3">
    <source>
        <dbReference type="Proteomes" id="UP000017861"/>
    </source>
</evidence>
<name>V5DBD4_TRYCR</name>
<keyword evidence="1" id="KW-0812">Transmembrane</keyword>
<comment type="caution">
    <text evidence="2">The sequence shown here is derived from an EMBL/GenBank/DDBJ whole genome shotgun (WGS) entry which is preliminary data.</text>
</comment>
<dbReference type="AlphaFoldDB" id="V5DBD4"/>
<gene>
    <name evidence="2" type="ORF">TCDM_07026</name>
</gene>
<dbReference type="Proteomes" id="UP000017861">
    <property type="component" value="Unassembled WGS sequence"/>
</dbReference>
<sequence>MWVVKQKPMIGGLCVHFVCLFVLLIGYIFSLKKNVMCLYVSLIPRFVFSCHKTSLLLYCNLTSTTQLHILPVADYYYYYSLFLFLPFPFFFLITFFFFCMCVCVYVFGFVLDVFRWSLEVRG</sequence>